<evidence type="ECO:0000259" key="2">
    <source>
        <dbReference type="Pfam" id="PF15636"/>
    </source>
</evidence>
<evidence type="ECO:0000256" key="1">
    <source>
        <dbReference type="SAM" id="MobiDB-lite"/>
    </source>
</evidence>
<feature type="region of interest" description="Disordered" evidence="1">
    <location>
        <begin position="258"/>
        <end position="294"/>
    </location>
</feature>
<reference evidence="3" key="1">
    <citation type="submission" date="2019-11" db="EMBL/GenBank/DDBJ databases">
        <authorList>
            <person name="Feng L."/>
        </authorList>
    </citation>
    <scope>NUCLEOTIDE SEQUENCE</scope>
    <source>
        <strain evidence="3">BhanseniiLFYP23</strain>
    </source>
</reference>
<gene>
    <name evidence="3" type="ORF">BHLFYP23_01804</name>
</gene>
<organism evidence="3">
    <name type="scientific">Blautia hansenii</name>
    <name type="common">Ruminococcus hansenii</name>
    <dbReference type="NCBI Taxonomy" id="1322"/>
    <lineage>
        <taxon>Bacteria</taxon>
        <taxon>Bacillati</taxon>
        <taxon>Bacillota</taxon>
        <taxon>Clostridia</taxon>
        <taxon>Lachnospirales</taxon>
        <taxon>Lachnospiraceae</taxon>
        <taxon>Blautia</taxon>
    </lineage>
</organism>
<dbReference type="RefSeq" id="WP_156341972.1">
    <property type="nucleotide sequence ID" value="NZ_CACRSY010000006.1"/>
</dbReference>
<proteinExistence type="predicted"/>
<feature type="domain" description="Tox-GHH" evidence="2">
    <location>
        <begin position="9"/>
        <end position="79"/>
    </location>
</feature>
<name>A0A6N2RYI8_BLAHA</name>
<dbReference type="Pfam" id="PF15636">
    <property type="entry name" value="Tox-GHH"/>
    <property type="match status" value="1"/>
</dbReference>
<protein>
    <recommendedName>
        <fullName evidence="2">Tox-GHH domain-containing protein</fullName>
    </recommendedName>
</protein>
<dbReference type="AlphaFoldDB" id="A0A6N2RYI8"/>
<sequence>MAKSSFVERNKAVREAWNKELELVQEGKGTREWTPEQQKDILEKGRAYDENGKAFEGHHMKSAEMYPEYQGEPGNIQFLTREEHLAAHDGNWQNPTNWYYNPVTKEKFDFGDGPFIPCEIIQLPEPIILLTDDSTIQENVIEEKEDFSKDENVLKQSAETNKKTYSKPVTLKSSKVKAELPKKADNVLVGGLKSVGRFVVQHPIESLEIAGVVIVGAAKVVSSIKGRGNGSTHGTASASGGANSSSVAEKVADIVEKASRSLPSENDVSGHKQRYHTKSGVVWKDKAPYHRGGK</sequence>
<evidence type="ECO:0000313" key="3">
    <source>
        <dbReference type="EMBL" id="VYS84805.1"/>
    </source>
</evidence>
<accession>A0A6N2RYI8</accession>
<dbReference type="EMBL" id="CACRSY010000006">
    <property type="protein sequence ID" value="VYS84805.1"/>
    <property type="molecule type" value="Genomic_DNA"/>
</dbReference>
<dbReference type="InterPro" id="IPR028916">
    <property type="entry name" value="Tox-GHH_dom"/>
</dbReference>